<evidence type="ECO:0000313" key="1">
    <source>
        <dbReference type="EMBL" id="RUS91350.1"/>
    </source>
</evidence>
<evidence type="ECO:0000313" key="2">
    <source>
        <dbReference type="Proteomes" id="UP000271974"/>
    </source>
</evidence>
<accession>A0A433UBT6</accession>
<proteinExistence type="predicted"/>
<protein>
    <submittedName>
        <fullName evidence="1">Uncharacterized protein</fullName>
    </submittedName>
</protein>
<keyword evidence="2" id="KW-1185">Reference proteome</keyword>
<organism evidence="1 2">
    <name type="scientific">Elysia chlorotica</name>
    <name type="common">Eastern emerald elysia</name>
    <name type="synonym">Sea slug</name>
    <dbReference type="NCBI Taxonomy" id="188477"/>
    <lineage>
        <taxon>Eukaryota</taxon>
        <taxon>Metazoa</taxon>
        <taxon>Spiralia</taxon>
        <taxon>Lophotrochozoa</taxon>
        <taxon>Mollusca</taxon>
        <taxon>Gastropoda</taxon>
        <taxon>Heterobranchia</taxon>
        <taxon>Euthyneura</taxon>
        <taxon>Panpulmonata</taxon>
        <taxon>Sacoglossa</taxon>
        <taxon>Placobranchoidea</taxon>
        <taxon>Plakobranchidae</taxon>
        <taxon>Elysia</taxon>
    </lineage>
</organism>
<name>A0A433UBT6_ELYCH</name>
<comment type="caution">
    <text evidence="1">The sequence shown here is derived from an EMBL/GenBank/DDBJ whole genome shotgun (WGS) entry which is preliminary data.</text>
</comment>
<sequence>IALGLGHCRDQNLSLCRIWVHRPSIHLQTPDLNPNSKICLLHSSCHLSRILHIFEYTYSAEAFPVHCVDHHTIHPHRWFHLHNTCVPSQTAYLHTTPPHRTL</sequence>
<feature type="non-terminal residue" evidence="1">
    <location>
        <position position="1"/>
    </location>
</feature>
<gene>
    <name evidence="1" type="ORF">EGW08_000867</name>
</gene>
<reference evidence="1 2" key="1">
    <citation type="submission" date="2019-01" db="EMBL/GenBank/DDBJ databases">
        <title>A draft genome assembly of the solar-powered sea slug Elysia chlorotica.</title>
        <authorList>
            <person name="Cai H."/>
            <person name="Li Q."/>
            <person name="Fang X."/>
            <person name="Li J."/>
            <person name="Curtis N.E."/>
            <person name="Altenburger A."/>
            <person name="Shibata T."/>
            <person name="Feng M."/>
            <person name="Maeda T."/>
            <person name="Schwartz J.A."/>
            <person name="Shigenobu S."/>
            <person name="Lundholm N."/>
            <person name="Nishiyama T."/>
            <person name="Yang H."/>
            <person name="Hasebe M."/>
            <person name="Li S."/>
            <person name="Pierce S.K."/>
            <person name="Wang J."/>
        </authorList>
    </citation>
    <scope>NUCLEOTIDE SEQUENCE [LARGE SCALE GENOMIC DNA]</scope>
    <source>
        <strain evidence="1">EC2010</strain>
        <tissue evidence="1">Whole organism of an adult</tissue>
    </source>
</reference>
<dbReference type="Proteomes" id="UP000271974">
    <property type="component" value="Unassembled WGS sequence"/>
</dbReference>
<dbReference type="EMBL" id="RQTK01000013">
    <property type="protein sequence ID" value="RUS91350.1"/>
    <property type="molecule type" value="Genomic_DNA"/>
</dbReference>
<feature type="non-terminal residue" evidence="1">
    <location>
        <position position="102"/>
    </location>
</feature>
<dbReference type="AlphaFoldDB" id="A0A433UBT6"/>